<dbReference type="EMBL" id="BLXX01000007">
    <property type="protein sequence ID" value="GFO60164.1"/>
    <property type="molecule type" value="Genomic_DNA"/>
</dbReference>
<dbReference type="RefSeq" id="WP_183354983.1">
    <property type="nucleotide sequence ID" value="NZ_BLXX01000007.1"/>
</dbReference>
<reference evidence="4" key="1">
    <citation type="submission" date="2020-06" db="EMBL/GenBank/DDBJ databases">
        <title>Draft genomic sequence of Geomonas sp. Red330.</title>
        <authorList>
            <person name="Itoh H."/>
            <person name="Zhenxing X."/>
            <person name="Ushijima N."/>
            <person name="Masuda Y."/>
            <person name="Shiratori Y."/>
            <person name="Senoo K."/>
        </authorList>
    </citation>
    <scope>NUCLEOTIDE SEQUENCE [LARGE SCALE GENOMIC DNA]</scope>
    <source>
        <strain evidence="4">Red330</strain>
    </source>
</reference>
<keyword evidence="2" id="KW-0732">Signal</keyword>
<dbReference type="AlphaFoldDB" id="A0A6V8MJP6"/>
<feature type="chain" id="PRO_5028273357" evidence="2">
    <location>
        <begin position="21"/>
        <end position="71"/>
    </location>
</feature>
<dbReference type="Proteomes" id="UP000556026">
    <property type="component" value="Unassembled WGS sequence"/>
</dbReference>
<keyword evidence="1" id="KW-0812">Transmembrane</keyword>
<protein>
    <submittedName>
        <fullName evidence="3">Uncharacterized protein</fullName>
    </submittedName>
</protein>
<gene>
    <name evidence="3" type="ORF">GMST_24890</name>
</gene>
<evidence type="ECO:0000313" key="3">
    <source>
        <dbReference type="EMBL" id="GFO60164.1"/>
    </source>
</evidence>
<sequence length="71" mass="7309">MRAITLGVAIAAMTTTAVTANGALQNGPGGMLNWLALGLCAAVLVGQTLPAIRMMLNYPNITNRPSTADPR</sequence>
<organism evidence="3 4">
    <name type="scientific">Geomonas silvestris</name>
    <dbReference type="NCBI Taxonomy" id="2740184"/>
    <lineage>
        <taxon>Bacteria</taxon>
        <taxon>Pseudomonadati</taxon>
        <taxon>Thermodesulfobacteriota</taxon>
        <taxon>Desulfuromonadia</taxon>
        <taxon>Geobacterales</taxon>
        <taxon>Geobacteraceae</taxon>
        <taxon>Geomonas</taxon>
    </lineage>
</organism>
<feature type="signal peptide" evidence="2">
    <location>
        <begin position="1"/>
        <end position="20"/>
    </location>
</feature>
<keyword evidence="4" id="KW-1185">Reference proteome</keyword>
<accession>A0A6V8MJP6</accession>
<name>A0A6V8MJP6_9BACT</name>
<evidence type="ECO:0000256" key="2">
    <source>
        <dbReference type="SAM" id="SignalP"/>
    </source>
</evidence>
<evidence type="ECO:0000313" key="4">
    <source>
        <dbReference type="Proteomes" id="UP000556026"/>
    </source>
</evidence>
<feature type="transmembrane region" description="Helical" evidence="1">
    <location>
        <begin position="32"/>
        <end position="52"/>
    </location>
</feature>
<keyword evidence="1" id="KW-1133">Transmembrane helix</keyword>
<keyword evidence="1" id="KW-0472">Membrane</keyword>
<evidence type="ECO:0000256" key="1">
    <source>
        <dbReference type="SAM" id="Phobius"/>
    </source>
</evidence>
<comment type="caution">
    <text evidence="3">The sequence shown here is derived from an EMBL/GenBank/DDBJ whole genome shotgun (WGS) entry which is preliminary data.</text>
</comment>
<proteinExistence type="predicted"/>